<comment type="caution">
    <text evidence="2">The sequence shown here is derived from an EMBL/GenBank/DDBJ whole genome shotgun (WGS) entry which is preliminary data.</text>
</comment>
<evidence type="ECO:0000256" key="1">
    <source>
        <dbReference type="SAM" id="MobiDB-lite"/>
    </source>
</evidence>
<dbReference type="EMBL" id="JARKIB010000006">
    <property type="protein sequence ID" value="KAJ7779016.1"/>
    <property type="molecule type" value="Genomic_DNA"/>
</dbReference>
<keyword evidence="3" id="KW-1185">Reference proteome</keyword>
<feature type="region of interest" description="Disordered" evidence="1">
    <location>
        <begin position="124"/>
        <end position="155"/>
    </location>
</feature>
<accession>A0AAD7K7X7</accession>
<dbReference type="Proteomes" id="UP001215598">
    <property type="component" value="Unassembled WGS sequence"/>
</dbReference>
<feature type="compositionally biased region" description="Basic and acidic residues" evidence="1">
    <location>
        <begin position="124"/>
        <end position="134"/>
    </location>
</feature>
<name>A0AAD7K7X7_9AGAR</name>
<feature type="region of interest" description="Disordered" evidence="1">
    <location>
        <begin position="295"/>
        <end position="351"/>
    </location>
</feature>
<organism evidence="2 3">
    <name type="scientific">Mycena metata</name>
    <dbReference type="NCBI Taxonomy" id="1033252"/>
    <lineage>
        <taxon>Eukaryota</taxon>
        <taxon>Fungi</taxon>
        <taxon>Dikarya</taxon>
        <taxon>Basidiomycota</taxon>
        <taxon>Agaricomycotina</taxon>
        <taxon>Agaricomycetes</taxon>
        <taxon>Agaricomycetidae</taxon>
        <taxon>Agaricales</taxon>
        <taxon>Marasmiineae</taxon>
        <taxon>Mycenaceae</taxon>
        <taxon>Mycena</taxon>
    </lineage>
</organism>
<sequence>MALPSPSPSYFSHATATASSTLCNTARAPSESAYWILPAERAGSRLRTFDGDEERDEHFGNARDVALHDDAVFGEERVGSTRRGGKQAEATAWGATKWGEFNGGEGRRRRRMYYYCGGDASGVRRKEREREEKSRRKTPGAAHLTGWIAPTGSRHSLPLRRGQRHAHAFTARPGPQRCLDAPGSPAPPSFAARREYARGERGRRARRPSTNLGLRSILQLYGWCLRARWEQVAAALLLNTDATEEELDAHVGFVEAAAGGGDEVDTTASDEGIDAGIEAEEDGHGVDAEGVRAGWHNAEPEPSRNEYKISSKSQKLLKHQPRGVAEVWRGHESEPACDEPHGDSSASRSVD</sequence>
<feature type="region of interest" description="Disordered" evidence="1">
    <location>
        <begin position="173"/>
        <end position="207"/>
    </location>
</feature>
<protein>
    <submittedName>
        <fullName evidence="2">Uncharacterized protein</fullName>
    </submittedName>
</protein>
<feature type="compositionally biased region" description="Basic and acidic residues" evidence="1">
    <location>
        <begin position="192"/>
        <end position="202"/>
    </location>
</feature>
<dbReference type="AlphaFoldDB" id="A0AAD7K7X7"/>
<gene>
    <name evidence="2" type="ORF">B0H16DRAFT_1448563</name>
</gene>
<feature type="compositionally biased region" description="Basic and acidic residues" evidence="1">
    <location>
        <begin position="328"/>
        <end position="342"/>
    </location>
</feature>
<evidence type="ECO:0000313" key="3">
    <source>
        <dbReference type="Proteomes" id="UP001215598"/>
    </source>
</evidence>
<proteinExistence type="predicted"/>
<evidence type="ECO:0000313" key="2">
    <source>
        <dbReference type="EMBL" id="KAJ7779016.1"/>
    </source>
</evidence>
<reference evidence="2" key="1">
    <citation type="submission" date="2023-03" db="EMBL/GenBank/DDBJ databases">
        <title>Massive genome expansion in bonnet fungi (Mycena s.s.) driven by repeated elements and novel gene families across ecological guilds.</title>
        <authorList>
            <consortium name="Lawrence Berkeley National Laboratory"/>
            <person name="Harder C.B."/>
            <person name="Miyauchi S."/>
            <person name="Viragh M."/>
            <person name="Kuo A."/>
            <person name="Thoen E."/>
            <person name="Andreopoulos B."/>
            <person name="Lu D."/>
            <person name="Skrede I."/>
            <person name="Drula E."/>
            <person name="Henrissat B."/>
            <person name="Morin E."/>
            <person name="Kohler A."/>
            <person name="Barry K."/>
            <person name="LaButti K."/>
            <person name="Morin E."/>
            <person name="Salamov A."/>
            <person name="Lipzen A."/>
            <person name="Mereny Z."/>
            <person name="Hegedus B."/>
            <person name="Baldrian P."/>
            <person name="Stursova M."/>
            <person name="Weitz H."/>
            <person name="Taylor A."/>
            <person name="Grigoriev I.V."/>
            <person name="Nagy L.G."/>
            <person name="Martin F."/>
            <person name="Kauserud H."/>
        </authorList>
    </citation>
    <scope>NUCLEOTIDE SEQUENCE</scope>
    <source>
        <strain evidence="2">CBHHK182m</strain>
    </source>
</reference>
<feature type="compositionally biased region" description="Basic and acidic residues" evidence="1">
    <location>
        <begin position="298"/>
        <end position="309"/>
    </location>
</feature>